<protein>
    <submittedName>
        <fullName evidence="1">Uncharacterized protein</fullName>
    </submittedName>
</protein>
<organism evidence="1 2">
    <name type="scientific">Plenodomus tracheiphilus IPT5</name>
    <dbReference type="NCBI Taxonomy" id="1408161"/>
    <lineage>
        <taxon>Eukaryota</taxon>
        <taxon>Fungi</taxon>
        <taxon>Dikarya</taxon>
        <taxon>Ascomycota</taxon>
        <taxon>Pezizomycotina</taxon>
        <taxon>Dothideomycetes</taxon>
        <taxon>Pleosporomycetidae</taxon>
        <taxon>Pleosporales</taxon>
        <taxon>Pleosporineae</taxon>
        <taxon>Leptosphaeriaceae</taxon>
        <taxon>Plenodomus</taxon>
    </lineage>
</organism>
<keyword evidence="2" id="KW-1185">Reference proteome</keyword>
<proteinExistence type="predicted"/>
<dbReference type="EMBL" id="MU006305">
    <property type="protein sequence ID" value="KAF2850718.1"/>
    <property type="molecule type" value="Genomic_DNA"/>
</dbReference>
<name>A0A6A7B8Z4_9PLEO</name>
<dbReference type="Proteomes" id="UP000799423">
    <property type="component" value="Unassembled WGS sequence"/>
</dbReference>
<reference evidence="1" key="1">
    <citation type="submission" date="2020-01" db="EMBL/GenBank/DDBJ databases">
        <authorList>
            <consortium name="DOE Joint Genome Institute"/>
            <person name="Haridas S."/>
            <person name="Albert R."/>
            <person name="Binder M."/>
            <person name="Bloem J."/>
            <person name="Labutti K."/>
            <person name="Salamov A."/>
            <person name="Andreopoulos B."/>
            <person name="Baker S.E."/>
            <person name="Barry K."/>
            <person name="Bills G."/>
            <person name="Bluhm B.H."/>
            <person name="Cannon C."/>
            <person name="Castanera R."/>
            <person name="Culley D.E."/>
            <person name="Daum C."/>
            <person name="Ezra D."/>
            <person name="Gonzalez J.B."/>
            <person name="Henrissat B."/>
            <person name="Kuo A."/>
            <person name="Liang C."/>
            <person name="Lipzen A."/>
            <person name="Lutzoni F."/>
            <person name="Magnuson J."/>
            <person name="Mondo S."/>
            <person name="Nolan M."/>
            <person name="Ohm R."/>
            <person name="Pangilinan J."/>
            <person name="Park H.-J."/>
            <person name="Ramirez L."/>
            <person name="Alfaro M."/>
            <person name="Sun H."/>
            <person name="Tritt A."/>
            <person name="Yoshinaga Y."/>
            <person name="Zwiers L.-H."/>
            <person name="Turgeon B.G."/>
            <person name="Goodwin S.B."/>
            <person name="Spatafora J.W."/>
            <person name="Crous P.W."/>
            <person name="Grigoriev I.V."/>
        </authorList>
    </citation>
    <scope>NUCLEOTIDE SEQUENCE</scope>
    <source>
        <strain evidence="1">IPT5</strain>
    </source>
</reference>
<sequence>MFVAFKYRILERIHKNTCEDMAVYLEQPYDKRQVKESYDLIPHAVAKALSDQGMERFPRPLWHSDKEILLEVHHIMQTLPDTYIPLVRGKMTSLRNHLRLTKLWDVNKPRLSEVLLRKQQ</sequence>
<evidence type="ECO:0000313" key="2">
    <source>
        <dbReference type="Proteomes" id="UP000799423"/>
    </source>
</evidence>
<evidence type="ECO:0000313" key="1">
    <source>
        <dbReference type="EMBL" id="KAF2850718.1"/>
    </source>
</evidence>
<dbReference type="AlphaFoldDB" id="A0A6A7B8Z4"/>
<gene>
    <name evidence="1" type="ORF">T440DRAFT_468289</name>
</gene>
<accession>A0A6A7B8Z4</accession>